<feature type="region of interest" description="Disordered" evidence="1">
    <location>
        <begin position="1"/>
        <end position="50"/>
    </location>
</feature>
<dbReference type="InParanoid" id="A0A084QVF7"/>
<reference evidence="2 3" key="1">
    <citation type="journal article" date="2014" name="BMC Genomics">
        <title>Comparative genome sequencing reveals chemotype-specific gene clusters in the toxigenic black mold Stachybotrys.</title>
        <authorList>
            <person name="Semeiks J."/>
            <person name="Borek D."/>
            <person name="Otwinowski Z."/>
            <person name="Grishin N.V."/>
        </authorList>
    </citation>
    <scope>NUCLEOTIDE SEQUENCE [LARGE SCALE GENOMIC DNA]</scope>
    <source>
        <strain evidence="2 3">IBT 40285</strain>
    </source>
</reference>
<dbReference type="Proteomes" id="UP000028524">
    <property type="component" value="Unassembled WGS sequence"/>
</dbReference>
<dbReference type="HOGENOM" id="CLU_1469136_0_0_1"/>
<evidence type="ECO:0000313" key="3">
    <source>
        <dbReference type="Proteomes" id="UP000028524"/>
    </source>
</evidence>
<dbReference type="EMBL" id="KL660073">
    <property type="protein sequence ID" value="KFA67942.1"/>
    <property type="molecule type" value="Genomic_DNA"/>
</dbReference>
<proteinExistence type="predicted"/>
<sequence>MRPPEGLACRLPPPSLTALQGASPSHRRLGRTAPRGPQSACDADRYGHTAHSNGHIEVGPCILLGARRRVCHRHRGRSVRPRGAYVPGSASVVESPLARLPSPVERKAAHRRRMRSLDATMLGALSLTVESVDRGDEDSPHHISAYPTAMHVPRPGYRPKQRLHLLIIAFVAGEGKSWARSVPD</sequence>
<evidence type="ECO:0000256" key="1">
    <source>
        <dbReference type="SAM" id="MobiDB-lite"/>
    </source>
</evidence>
<organism evidence="2 3">
    <name type="scientific">Stachybotrys chlorohalonatus (strain IBT 40285)</name>
    <dbReference type="NCBI Taxonomy" id="1283841"/>
    <lineage>
        <taxon>Eukaryota</taxon>
        <taxon>Fungi</taxon>
        <taxon>Dikarya</taxon>
        <taxon>Ascomycota</taxon>
        <taxon>Pezizomycotina</taxon>
        <taxon>Sordariomycetes</taxon>
        <taxon>Hypocreomycetidae</taxon>
        <taxon>Hypocreales</taxon>
        <taxon>Stachybotryaceae</taxon>
        <taxon>Stachybotrys</taxon>
    </lineage>
</organism>
<gene>
    <name evidence="2" type="ORF">S40285_10351</name>
</gene>
<keyword evidence="3" id="KW-1185">Reference proteome</keyword>
<dbReference type="AlphaFoldDB" id="A0A084QVF7"/>
<evidence type="ECO:0000313" key="2">
    <source>
        <dbReference type="EMBL" id="KFA67942.1"/>
    </source>
</evidence>
<name>A0A084QVF7_STAC4</name>
<protein>
    <submittedName>
        <fullName evidence="2">Uncharacterized protein</fullName>
    </submittedName>
</protein>
<accession>A0A084QVF7</accession>